<dbReference type="InterPro" id="IPR021109">
    <property type="entry name" value="Peptidase_aspartic_dom_sf"/>
</dbReference>
<protein>
    <submittedName>
        <fullName evidence="2">TNase-like domain-containing protein</fullName>
    </submittedName>
</protein>
<keyword evidence="1" id="KW-1185">Reference proteome</keyword>
<organism evidence="1 2">
    <name type="scientific">Caenorhabditis tropicalis</name>
    <dbReference type="NCBI Taxonomy" id="1561998"/>
    <lineage>
        <taxon>Eukaryota</taxon>
        <taxon>Metazoa</taxon>
        <taxon>Ecdysozoa</taxon>
        <taxon>Nematoda</taxon>
        <taxon>Chromadorea</taxon>
        <taxon>Rhabditida</taxon>
        <taxon>Rhabditina</taxon>
        <taxon>Rhabditomorpha</taxon>
        <taxon>Rhabditoidea</taxon>
        <taxon>Rhabditidae</taxon>
        <taxon>Peloderinae</taxon>
        <taxon>Caenorhabditis</taxon>
    </lineage>
</organism>
<dbReference type="WBParaSite" id="Csp11.Scaffold629.g9346.t1">
    <property type="protein sequence ID" value="Csp11.Scaffold629.g9346.t1"/>
    <property type="gene ID" value="Csp11.Scaffold629.g9346"/>
</dbReference>
<name>A0A1I7UHD7_9PELO</name>
<dbReference type="eggNOG" id="ENOG502TE0Q">
    <property type="taxonomic scope" value="Eukaryota"/>
</dbReference>
<dbReference type="AlphaFoldDB" id="A0A1I7UHD7"/>
<reference evidence="2" key="1">
    <citation type="submission" date="2016-11" db="UniProtKB">
        <authorList>
            <consortium name="WormBaseParasite"/>
        </authorList>
    </citation>
    <scope>IDENTIFICATION</scope>
</reference>
<dbReference type="STRING" id="1561998.A0A1I7UHD7"/>
<evidence type="ECO:0000313" key="1">
    <source>
        <dbReference type="Proteomes" id="UP000095282"/>
    </source>
</evidence>
<evidence type="ECO:0000313" key="2">
    <source>
        <dbReference type="WBParaSite" id="Csp11.Scaffold629.g9346.t1"/>
    </source>
</evidence>
<dbReference type="Gene3D" id="2.40.70.10">
    <property type="entry name" value="Acid Proteases"/>
    <property type="match status" value="1"/>
</dbReference>
<proteinExistence type="predicted"/>
<dbReference type="SUPFAM" id="SSF50630">
    <property type="entry name" value="Acid proteases"/>
    <property type="match status" value="1"/>
</dbReference>
<dbReference type="Proteomes" id="UP000095282">
    <property type="component" value="Unplaced"/>
</dbReference>
<sequence>MLSLIRASRYSVVRLSSTGAFEEFDKKHREQLIGLSKKVETMKHDVRELITYMENRPKRTTWDDKYGVYYNWVLYRDFDMTIPDINDEQLFSLGQSAGTPHLSPATFPSPAFPVPGSVIGSKRRLMVPLVCQMDYNTGSEPINIWFLVNTGSPHTCLSLKSVEALYTDKKVFKERYSGPGTENNYLYLRIQDPSLVIEGHVSKSNFQHVNILGADALEKLKLSVLVDWKNNKVKLDRLRS</sequence>
<accession>A0A1I7UHD7</accession>